<organism evidence="1 2">
    <name type="scientific">Ilumatobacter coccineus (strain NBRC 103263 / KCTC 29153 / YM16-304)</name>
    <dbReference type="NCBI Taxonomy" id="1313172"/>
    <lineage>
        <taxon>Bacteria</taxon>
        <taxon>Bacillati</taxon>
        <taxon>Actinomycetota</taxon>
        <taxon>Acidimicrobiia</taxon>
        <taxon>Acidimicrobiales</taxon>
        <taxon>Ilumatobacteraceae</taxon>
        <taxon>Ilumatobacter</taxon>
    </lineage>
</organism>
<evidence type="ECO:0000313" key="2">
    <source>
        <dbReference type="Proteomes" id="UP000011863"/>
    </source>
</evidence>
<name>A0A6C7EF39_ILUCY</name>
<accession>A0A6C7EF39</accession>
<dbReference type="Proteomes" id="UP000011863">
    <property type="component" value="Chromosome"/>
</dbReference>
<dbReference type="RefSeq" id="WP_015442485.1">
    <property type="nucleotide sequence ID" value="NC_020520.1"/>
</dbReference>
<dbReference type="AlphaFoldDB" id="A0A6C7EF39"/>
<sequence>MYGAFTSARFPRAHLDPIVTSHSAQLLLDRLIDLPHRHETLAVLLDGERRGVSIIAVGNTVDHDAVLDVAELVTESVRWSVDVDGVILASVRPGAGDELDDLERWAELSLRFDEAALELVEWYVIGNGVSCPRALLGEPPRWTL</sequence>
<dbReference type="OrthoDB" id="5244665at2"/>
<dbReference type="KEGG" id="aym:YM304_29240"/>
<proteinExistence type="predicted"/>
<reference evidence="1 2" key="1">
    <citation type="journal article" date="2013" name="Int. J. Syst. Evol. Microbiol.">
        <title>Ilumatobacter nonamiense sp. nov. and Ilumatobacter coccineum sp. nov., isolated from seashore sand.</title>
        <authorList>
            <person name="Matsumoto A."/>
            <person name="Kasai H."/>
            <person name="Matsuo Y."/>
            <person name="Shizuri Y."/>
            <person name="Ichikawa N."/>
            <person name="Fujita N."/>
            <person name="Omura S."/>
            <person name="Takahashi Y."/>
        </authorList>
    </citation>
    <scope>NUCLEOTIDE SEQUENCE [LARGE SCALE GENOMIC DNA]</scope>
    <source>
        <strain evidence="2">NBRC 103263 / KCTC 29153 / YM16-304</strain>
    </source>
</reference>
<gene>
    <name evidence="1" type="ORF">YM304_29240</name>
</gene>
<dbReference type="EMBL" id="AP012057">
    <property type="protein sequence ID" value="BAN03238.1"/>
    <property type="molecule type" value="Genomic_DNA"/>
</dbReference>
<protein>
    <submittedName>
        <fullName evidence="1">Uncharacterized protein</fullName>
    </submittedName>
</protein>
<evidence type="ECO:0000313" key="1">
    <source>
        <dbReference type="EMBL" id="BAN03238.1"/>
    </source>
</evidence>
<keyword evidence="2" id="KW-1185">Reference proteome</keyword>